<evidence type="ECO:0000313" key="2">
    <source>
        <dbReference type="Proteomes" id="UP001631969"/>
    </source>
</evidence>
<reference evidence="1" key="1">
    <citation type="submission" date="2024-12" db="EMBL/GenBank/DDBJ databases">
        <authorList>
            <person name="Wu N."/>
        </authorList>
    </citation>
    <scope>NUCLEOTIDE SEQUENCE</scope>
    <source>
        <strain evidence="1">P15</strain>
    </source>
</reference>
<organism evidence="1 2">
    <name type="scientific">Paenibacillus mesotrionivorans</name>
    <dbReference type="NCBI Taxonomy" id="3160968"/>
    <lineage>
        <taxon>Bacteria</taxon>
        <taxon>Bacillati</taxon>
        <taxon>Bacillota</taxon>
        <taxon>Bacilli</taxon>
        <taxon>Bacillales</taxon>
        <taxon>Paenibacillaceae</taxon>
        <taxon>Paenibacillus</taxon>
    </lineage>
</organism>
<evidence type="ECO:0000313" key="1">
    <source>
        <dbReference type="EMBL" id="MFM9330108.1"/>
    </source>
</evidence>
<protein>
    <submittedName>
        <fullName evidence="1">Helix-turn-helix domain-containing protein</fullName>
    </submittedName>
</protein>
<gene>
    <name evidence="1" type="ORF">ACI1P1_17555</name>
</gene>
<sequence length="297" mass="33126">MKTDLIQKMEGFASQKLIVIPPAFLEEHGEHPLIRPLYATDIGYFPKARYHNRTRPEGCGAYIVMLCEEGSGWYRIGSGKVQSVERGQLFILPPDTGHAYGASAENPWSIYWVHVMGSDTPAFFGAADSGGNPVPVGYEKAVKLAGLFNECTDILLKGITADHMVYVSQTLRHLLGVACFLHGGLQPGSERGQMIEESVQLMNDRVGSTLTLKELAEAARLSVPHYVQLFKTRTGYTPIDFYLKLKIQRACQYLDMTDLTLKQIAGQVGFTDPYYFSRMFRKIVGMAPSDYRKTKKG</sequence>
<name>A0ACC7NZD8_9BACL</name>
<comment type="caution">
    <text evidence="1">The sequence shown here is derived from an EMBL/GenBank/DDBJ whole genome shotgun (WGS) entry which is preliminary data.</text>
</comment>
<dbReference type="EMBL" id="JBJURJ010000011">
    <property type="protein sequence ID" value="MFM9330108.1"/>
    <property type="molecule type" value="Genomic_DNA"/>
</dbReference>
<dbReference type="Proteomes" id="UP001631969">
    <property type="component" value="Unassembled WGS sequence"/>
</dbReference>
<accession>A0ACC7NZD8</accession>
<keyword evidence="2" id="KW-1185">Reference proteome</keyword>
<proteinExistence type="predicted"/>